<dbReference type="Pfam" id="PF03922">
    <property type="entry name" value="OmpW"/>
    <property type="match status" value="1"/>
</dbReference>
<dbReference type="EMBL" id="UOFE01000030">
    <property type="protein sequence ID" value="VAW52658.1"/>
    <property type="molecule type" value="Genomic_DNA"/>
</dbReference>
<proteinExistence type="predicted"/>
<dbReference type="Gene3D" id="2.40.160.20">
    <property type="match status" value="1"/>
</dbReference>
<sequence>MKEQKLLMAVTALSTLLVSSPLMAIEKGDILINARILSISPNVDTNQVIAGGAPLAEPAGIDVDDANSLGVDITYMMTDNFGLALMLDTSSKHDITGTGNLSGVDIGEVNVLPPSVIAVWHFMPKNNIRPYVGAGVNYTIFFDASTTNEFTSTMDTVLGGGVTSTDVSVDNAIGILVQAGLDIDINKDWYVSFDAKYIDMDTTARIKVNGAKAAKVDFDVNPLVLGVGIGTKF</sequence>
<dbReference type="InterPro" id="IPR005618">
    <property type="entry name" value="OMPW"/>
</dbReference>
<accession>A0A3B0W9P8</accession>
<dbReference type="GO" id="GO:0055085">
    <property type="term" value="P:transmembrane transport"/>
    <property type="evidence" value="ECO:0007669"/>
    <property type="project" value="TreeGrafter"/>
</dbReference>
<organism evidence="1">
    <name type="scientific">hydrothermal vent metagenome</name>
    <dbReference type="NCBI Taxonomy" id="652676"/>
    <lineage>
        <taxon>unclassified sequences</taxon>
        <taxon>metagenomes</taxon>
        <taxon>ecological metagenomes</taxon>
    </lineage>
</organism>
<reference evidence="1" key="1">
    <citation type="submission" date="2018-06" db="EMBL/GenBank/DDBJ databases">
        <authorList>
            <person name="Zhirakovskaya E."/>
        </authorList>
    </citation>
    <scope>NUCLEOTIDE SEQUENCE</scope>
</reference>
<gene>
    <name evidence="1" type="ORF">MNBD_GAMMA05-478</name>
</gene>
<dbReference type="AlphaFoldDB" id="A0A3B0W9P8"/>
<protein>
    <submittedName>
        <fullName evidence="1">Outer membrane protein W</fullName>
    </submittedName>
</protein>
<name>A0A3B0W9P8_9ZZZZ</name>
<dbReference type="InterPro" id="IPR011250">
    <property type="entry name" value="OMP/PagP_B-barrel"/>
</dbReference>
<dbReference type="PANTHER" id="PTHR36920">
    <property type="match status" value="1"/>
</dbReference>
<dbReference type="SUPFAM" id="SSF56925">
    <property type="entry name" value="OMPA-like"/>
    <property type="match status" value="1"/>
</dbReference>
<dbReference type="GO" id="GO:0019867">
    <property type="term" value="C:outer membrane"/>
    <property type="evidence" value="ECO:0007669"/>
    <property type="project" value="InterPro"/>
</dbReference>
<evidence type="ECO:0000313" key="1">
    <source>
        <dbReference type="EMBL" id="VAW52658.1"/>
    </source>
</evidence>
<dbReference type="PANTHER" id="PTHR36920:SF1">
    <property type="entry name" value="OUTER MEMBRANE PROTEIN W"/>
    <property type="match status" value="1"/>
</dbReference>